<dbReference type="SUPFAM" id="SSF81383">
    <property type="entry name" value="F-box domain"/>
    <property type="match status" value="1"/>
</dbReference>
<keyword evidence="2" id="KW-0677">Repeat</keyword>
<dbReference type="Proteomes" id="UP001203338">
    <property type="component" value="Unassembled WGS sequence"/>
</dbReference>
<feature type="repeat" description="WD" evidence="3">
    <location>
        <begin position="183"/>
        <end position="215"/>
    </location>
</feature>
<feature type="domain" description="F-box" evidence="5">
    <location>
        <begin position="55"/>
        <end position="86"/>
    </location>
</feature>
<dbReference type="EMBL" id="JAMFLX010000009">
    <property type="protein sequence ID" value="MCL6269909.1"/>
    <property type="molecule type" value="Genomic_DNA"/>
</dbReference>
<evidence type="ECO:0000256" key="1">
    <source>
        <dbReference type="ARBA" id="ARBA00022574"/>
    </source>
</evidence>
<dbReference type="SMART" id="SM00320">
    <property type="entry name" value="WD40"/>
    <property type="match status" value="7"/>
</dbReference>
<organism evidence="6 7">
    <name type="scientific">Parendozoicomonas callyspongiae</name>
    <dbReference type="NCBI Taxonomy" id="2942213"/>
    <lineage>
        <taxon>Bacteria</taxon>
        <taxon>Pseudomonadati</taxon>
        <taxon>Pseudomonadota</taxon>
        <taxon>Gammaproteobacteria</taxon>
        <taxon>Oceanospirillales</taxon>
        <taxon>Endozoicomonadaceae</taxon>
        <taxon>Parendozoicomonas</taxon>
    </lineage>
</organism>
<feature type="repeat" description="WD" evidence="3">
    <location>
        <begin position="358"/>
        <end position="390"/>
    </location>
</feature>
<evidence type="ECO:0000256" key="3">
    <source>
        <dbReference type="PROSITE-ProRule" id="PRU00221"/>
    </source>
</evidence>
<dbReference type="Gene3D" id="2.130.10.10">
    <property type="entry name" value="YVTN repeat-like/Quinoprotein amine dehydrogenase"/>
    <property type="match status" value="3"/>
</dbReference>
<dbReference type="RefSeq" id="WP_249699023.1">
    <property type="nucleotide sequence ID" value="NZ_JAMFLX010000009.1"/>
</dbReference>
<dbReference type="PROSITE" id="PS50294">
    <property type="entry name" value="WD_REPEATS_REGION"/>
    <property type="match status" value="5"/>
</dbReference>
<dbReference type="PANTHER" id="PTHR19849:SF1">
    <property type="entry name" value="F-BOX_WD REPEAT-CONTAINING PROTEIN 7"/>
    <property type="match status" value="1"/>
</dbReference>
<dbReference type="PROSITE" id="PS50082">
    <property type="entry name" value="WD_REPEATS_2"/>
    <property type="match status" value="5"/>
</dbReference>
<feature type="repeat" description="WD" evidence="3">
    <location>
        <begin position="402"/>
        <end position="433"/>
    </location>
</feature>
<feature type="repeat" description="WD" evidence="3">
    <location>
        <begin position="271"/>
        <end position="303"/>
    </location>
</feature>
<accession>A0ABT0PEV7</accession>
<sequence>MEPVREPARVAAPSPDQPESKRTESPVPCSSNGRKTIRVMEPNEESDKIKGEQFLNCLDYDCWEHILTYLTARDVRELRQVCKYFYLNDTEENPFRISQNQCLTSDLVEKYYHSSPKIQSRFRNNMPSKFSRECQPEAPFGRWLEKHFTEKERAWVMRDVLRQGALLRYLSNRAGEVGTITTLKGHTGMIRCLATFPDGRVLSGSYDKTLKVWDLTRKSGQECIATLTGHSSWVLCAAILPGGQVISGSCDKTLKVWDLARKSGQECIATLMGHNDWVLCVAIASNERVISGSDDHTLKLWDLTQTPGHECIATLDLNGGIMCVAAASDRRVFSSTTGESIKCWDLTGEPGHECIATLKGHDRRIACLAIAANEQVISGSDDKTLKVWNLTQEPGQECIATLAGHSDIIKCVVIAPDGRAISGSNDQTLKIWDTTRALGNMCVATFAGLKDDQVRCVATTYEGLVIFSHYIDMTLKVWNPYQFADVDKGLIEKTVKH</sequence>
<proteinExistence type="predicted"/>
<evidence type="ECO:0000313" key="6">
    <source>
        <dbReference type="EMBL" id="MCL6269909.1"/>
    </source>
</evidence>
<dbReference type="CDD" id="cd00200">
    <property type="entry name" value="WD40"/>
    <property type="match status" value="1"/>
</dbReference>
<dbReference type="InterPro" id="IPR036322">
    <property type="entry name" value="WD40_repeat_dom_sf"/>
</dbReference>
<dbReference type="InterPro" id="IPR020472">
    <property type="entry name" value="WD40_PAC1"/>
</dbReference>
<dbReference type="PROSITE" id="PS00678">
    <property type="entry name" value="WD_REPEATS_1"/>
    <property type="match status" value="4"/>
</dbReference>
<reference evidence="6 7" key="1">
    <citation type="submission" date="2022-05" db="EMBL/GenBank/DDBJ databases">
        <authorList>
            <person name="Park J.-S."/>
        </authorList>
    </citation>
    <scope>NUCLEOTIDE SEQUENCE [LARGE SCALE GENOMIC DNA]</scope>
    <source>
        <strain evidence="6 7">2012CJ34-2</strain>
    </source>
</reference>
<dbReference type="PRINTS" id="PR00320">
    <property type="entry name" value="GPROTEINBRPT"/>
</dbReference>
<dbReference type="SUPFAM" id="SSF50978">
    <property type="entry name" value="WD40 repeat-like"/>
    <property type="match status" value="1"/>
</dbReference>
<dbReference type="InterPro" id="IPR015943">
    <property type="entry name" value="WD40/YVTN_repeat-like_dom_sf"/>
</dbReference>
<name>A0ABT0PEV7_9GAMM</name>
<gene>
    <name evidence="6" type="ORF">M3P05_08160</name>
</gene>
<feature type="region of interest" description="Disordered" evidence="4">
    <location>
        <begin position="1"/>
        <end position="34"/>
    </location>
</feature>
<evidence type="ECO:0000259" key="5">
    <source>
        <dbReference type="Pfam" id="PF00646"/>
    </source>
</evidence>
<evidence type="ECO:0000256" key="2">
    <source>
        <dbReference type="ARBA" id="ARBA00022737"/>
    </source>
</evidence>
<dbReference type="InterPro" id="IPR036047">
    <property type="entry name" value="F-box-like_dom_sf"/>
</dbReference>
<dbReference type="PANTHER" id="PTHR19849">
    <property type="entry name" value="PHOSPHOLIPASE A-2-ACTIVATING PROTEIN"/>
    <property type="match status" value="1"/>
</dbReference>
<dbReference type="InterPro" id="IPR019775">
    <property type="entry name" value="WD40_repeat_CS"/>
</dbReference>
<keyword evidence="7" id="KW-1185">Reference proteome</keyword>
<dbReference type="InterPro" id="IPR001810">
    <property type="entry name" value="F-box_dom"/>
</dbReference>
<dbReference type="CDD" id="cd09917">
    <property type="entry name" value="F-box_SF"/>
    <property type="match status" value="1"/>
</dbReference>
<evidence type="ECO:0000313" key="7">
    <source>
        <dbReference type="Proteomes" id="UP001203338"/>
    </source>
</evidence>
<evidence type="ECO:0000256" key="4">
    <source>
        <dbReference type="SAM" id="MobiDB-lite"/>
    </source>
</evidence>
<dbReference type="Pfam" id="PF00400">
    <property type="entry name" value="WD40"/>
    <property type="match status" value="5"/>
</dbReference>
<dbReference type="InterPro" id="IPR001680">
    <property type="entry name" value="WD40_rpt"/>
</dbReference>
<keyword evidence="1 3" id="KW-0853">WD repeat</keyword>
<protein>
    <recommendedName>
        <fullName evidence="5">F-box domain-containing protein</fullName>
    </recommendedName>
</protein>
<feature type="repeat" description="WD" evidence="3">
    <location>
        <begin position="227"/>
        <end position="259"/>
    </location>
</feature>
<comment type="caution">
    <text evidence="6">The sequence shown here is derived from an EMBL/GenBank/DDBJ whole genome shotgun (WGS) entry which is preliminary data.</text>
</comment>
<dbReference type="Pfam" id="PF00646">
    <property type="entry name" value="F-box"/>
    <property type="match status" value="1"/>
</dbReference>